<evidence type="ECO:0000313" key="3">
    <source>
        <dbReference type="Proteomes" id="UP000001219"/>
    </source>
</evidence>
<dbReference type="HOGENOM" id="CLU_100236_0_0_11"/>
<dbReference type="KEGG" id="gbr:Gbro_2071"/>
<dbReference type="EMBL" id="CP001802">
    <property type="protein sequence ID" value="ACY21323.1"/>
    <property type="molecule type" value="Genomic_DNA"/>
</dbReference>
<evidence type="ECO:0008006" key="4">
    <source>
        <dbReference type="Google" id="ProtNLM"/>
    </source>
</evidence>
<dbReference type="eggNOG" id="COG1399">
    <property type="taxonomic scope" value="Bacteria"/>
</dbReference>
<dbReference type="STRING" id="526226.Gbro_2071"/>
<dbReference type="Proteomes" id="UP000001219">
    <property type="component" value="Chromosome"/>
</dbReference>
<gene>
    <name evidence="2" type="ordered locus">Gbro_2071</name>
</gene>
<sequence>MLDVRTLGRRAGSMAEVHRTVTTPDRIGVEMIGIATGFDVDLDLRLESVTEGVLVTGTVCGETVGQCARCLEPVDGTVTVFLTELFAYPDSVTEQTTDAEDVHRIVDDHIDLEQSIIDAVAMELPLSPLCSDDCPGLCQVCGVRLAIAEPGHAHEVIDPRWAGLADKFPGLAGESGPASTDAPNPDDRDEKRG</sequence>
<evidence type="ECO:0000313" key="2">
    <source>
        <dbReference type="EMBL" id="ACY21323.1"/>
    </source>
</evidence>
<protein>
    <recommendedName>
        <fullName evidence="4">Metal-binding protein</fullName>
    </recommendedName>
</protein>
<reference evidence="3" key="1">
    <citation type="submission" date="2009-10" db="EMBL/GenBank/DDBJ databases">
        <title>The complete chromosome of Gordonia bronchialis DSM 43247.</title>
        <authorList>
            <consortium name="US DOE Joint Genome Institute (JGI-PGF)"/>
            <person name="Lucas S."/>
            <person name="Copeland A."/>
            <person name="Lapidus A."/>
            <person name="Glavina del Rio T."/>
            <person name="Dalin E."/>
            <person name="Tice H."/>
            <person name="Bruce D."/>
            <person name="Goodwin L."/>
            <person name="Pitluck S."/>
            <person name="Kyrpides N."/>
            <person name="Mavromatis K."/>
            <person name="Ivanova N."/>
            <person name="Ovchinnikova G."/>
            <person name="Saunders E."/>
            <person name="Brettin T."/>
            <person name="Detter J.C."/>
            <person name="Han C."/>
            <person name="Larimer F."/>
            <person name="Land M."/>
            <person name="Hauser L."/>
            <person name="Markowitz V."/>
            <person name="Cheng J.-F."/>
            <person name="Hugenholtz P."/>
            <person name="Woyke T."/>
            <person name="Wu D."/>
            <person name="Jando M."/>
            <person name="Schneider S."/>
            <person name="Goeker M."/>
            <person name="Klenk H.-P."/>
            <person name="Eisen J.A."/>
        </authorList>
    </citation>
    <scope>NUCLEOTIDE SEQUENCE [LARGE SCALE GENOMIC DNA]</scope>
    <source>
        <strain evidence="3">ATCC 25592 / DSM 43247 / BCRC 13721 / JCM 3198 / KCTC 3076 / NBRC 16047 / NCTC 10667</strain>
    </source>
</reference>
<reference evidence="2 3" key="2">
    <citation type="journal article" date="2010" name="Stand. Genomic Sci.">
        <title>Complete genome sequence of Gordonia bronchialis type strain (3410).</title>
        <authorList>
            <person name="Ivanova N."/>
            <person name="Sikorski J."/>
            <person name="Jando M."/>
            <person name="Lapidus A."/>
            <person name="Nolan M."/>
            <person name="Lucas S."/>
            <person name="Del Rio T.G."/>
            <person name="Tice H."/>
            <person name="Copeland A."/>
            <person name="Cheng J.F."/>
            <person name="Chen F."/>
            <person name="Bruce D."/>
            <person name="Goodwin L."/>
            <person name="Pitluck S."/>
            <person name="Mavromatis K."/>
            <person name="Ovchinnikova G."/>
            <person name="Pati A."/>
            <person name="Chen A."/>
            <person name="Palaniappan K."/>
            <person name="Land M."/>
            <person name="Hauser L."/>
            <person name="Chang Y.J."/>
            <person name="Jeffries C.D."/>
            <person name="Chain P."/>
            <person name="Saunders E."/>
            <person name="Han C."/>
            <person name="Detter J.C."/>
            <person name="Brettin T."/>
            <person name="Rohde M."/>
            <person name="Goker M."/>
            <person name="Bristow J."/>
            <person name="Eisen J.A."/>
            <person name="Markowitz V."/>
            <person name="Hugenholtz P."/>
            <person name="Klenk H.P."/>
            <person name="Kyrpides N.C."/>
        </authorList>
    </citation>
    <scope>NUCLEOTIDE SEQUENCE [LARGE SCALE GENOMIC DNA]</scope>
    <source>
        <strain evidence="3">ATCC 25592 / DSM 43247 / BCRC 13721 / JCM 3198 / KCTC 3076 / NBRC 16047 / NCTC 10667</strain>
    </source>
</reference>
<dbReference type="PANTHER" id="PTHR34374:SF1">
    <property type="entry name" value="LARGE RIBOSOMAL RNA SUBUNIT ACCUMULATION PROTEIN YCED HOMOLOG 1, CHLOROPLASTIC"/>
    <property type="match status" value="1"/>
</dbReference>
<accession>D0LAL0</accession>
<feature type="region of interest" description="Disordered" evidence="1">
    <location>
        <begin position="167"/>
        <end position="193"/>
    </location>
</feature>
<keyword evidence="3" id="KW-1185">Reference proteome</keyword>
<dbReference type="AlphaFoldDB" id="D0LAL0"/>
<evidence type="ECO:0000256" key="1">
    <source>
        <dbReference type="SAM" id="MobiDB-lite"/>
    </source>
</evidence>
<dbReference type="InterPro" id="IPR003772">
    <property type="entry name" value="YceD"/>
</dbReference>
<dbReference type="Pfam" id="PF02620">
    <property type="entry name" value="YceD"/>
    <property type="match status" value="1"/>
</dbReference>
<dbReference type="PANTHER" id="PTHR34374">
    <property type="entry name" value="LARGE RIBOSOMAL RNA SUBUNIT ACCUMULATION PROTEIN YCED HOMOLOG 1, CHLOROPLASTIC"/>
    <property type="match status" value="1"/>
</dbReference>
<organism evidence="2 3">
    <name type="scientific">Gordonia bronchialis (strain ATCC 25592 / DSM 43247 / BCRC 13721 / JCM 3198 / KCTC 3076 / NBRC 16047 / NCTC 10667)</name>
    <name type="common">Rhodococcus bronchialis</name>
    <dbReference type="NCBI Taxonomy" id="526226"/>
    <lineage>
        <taxon>Bacteria</taxon>
        <taxon>Bacillati</taxon>
        <taxon>Actinomycetota</taxon>
        <taxon>Actinomycetes</taxon>
        <taxon>Mycobacteriales</taxon>
        <taxon>Gordoniaceae</taxon>
        <taxon>Gordonia</taxon>
    </lineage>
</organism>
<proteinExistence type="predicted"/>
<name>D0LAL0_GORB4</name>